<keyword evidence="1" id="KW-0560">Oxidoreductase</keyword>
<reference evidence="3" key="1">
    <citation type="submission" date="2020-11" db="EMBL/GenBank/DDBJ databases">
        <title>Isolation and identification of active actinomycetes.</title>
        <authorList>
            <person name="Yu B."/>
        </authorList>
    </citation>
    <scope>NUCLEOTIDE SEQUENCE</scope>
    <source>
        <strain evidence="3">NEAU-YB345</strain>
    </source>
</reference>
<dbReference type="Proteomes" id="UP000657385">
    <property type="component" value="Unassembled WGS sequence"/>
</dbReference>
<sequence length="149" mass="16710">MATMTEAEWQAFVLTGTRTGKLAVTRRDGRPHVTPVWFLLDENEQVDGRPVLLFNTGETSLKAAALRRDPRFALCVDDQEPPFSFVMLECTVLELVEDLAELRRWAPRIGGRYMGADRAEEFGARNAVPGEYLVRARVDHVVAVKHVSG</sequence>
<accession>A0A931FHI6</accession>
<dbReference type="InterPro" id="IPR052019">
    <property type="entry name" value="F420H2_bilvrd_red/Heme_oxyg"/>
</dbReference>
<dbReference type="InterPro" id="IPR012349">
    <property type="entry name" value="Split_barrel_FMN-bd"/>
</dbReference>
<dbReference type="SUPFAM" id="SSF50475">
    <property type="entry name" value="FMN-binding split barrel"/>
    <property type="match status" value="1"/>
</dbReference>
<gene>
    <name evidence="3" type="ORF">I2501_22080</name>
</gene>
<evidence type="ECO:0000256" key="1">
    <source>
        <dbReference type="ARBA" id="ARBA00023002"/>
    </source>
</evidence>
<dbReference type="Gene3D" id="2.30.110.10">
    <property type="entry name" value="Electron Transport, Fmn-binding Protein, Chain A"/>
    <property type="match status" value="1"/>
</dbReference>
<dbReference type="EMBL" id="JADPRT010000009">
    <property type="protein sequence ID" value="MBF9070714.1"/>
    <property type="molecule type" value="Genomic_DNA"/>
</dbReference>
<dbReference type="NCBIfam" id="TIGR03618">
    <property type="entry name" value="Rv1155_F420"/>
    <property type="match status" value="1"/>
</dbReference>
<dbReference type="InterPro" id="IPR011576">
    <property type="entry name" value="Pyridox_Oxase_N"/>
</dbReference>
<dbReference type="AlphaFoldDB" id="A0A931FHI6"/>
<comment type="caution">
    <text evidence="3">The sequence shown here is derived from an EMBL/GenBank/DDBJ whole genome shotgun (WGS) entry which is preliminary data.</text>
</comment>
<evidence type="ECO:0000313" key="4">
    <source>
        <dbReference type="Proteomes" id="UP000657385"/>
    </source>
</evidence>
<dbReference type="InterPro" id="IPR019920">
    <property type="entry name" value="F420-binding_dom_put"/>
</dbReference>
<dbReference type="GO" id="GO:0005829">
    <property type="term" value="C:cytosol"/>
    <property type="evidence" value="ECO:0007669"/>
    <property type="project" value="TreeGrafter"/>
</dbReference>
<proteinExistence type="predicted"/>
<dbReference type="GO" id="GO:0016627">
    <property type="term" value="F:oxidoreductase activity, acting on the CH-CH group of donors"/>
    <property type="evidence" value="ECO:0007669"/>
    <property type="project" value="TreeGrafter"/>
</dbReference>
<dbReference type="GO" id="GO:0070967">
    <property type="term" value="F:coenzyme F420 binding"/>
    <property type="evidence" value="ECO:0007669"/>
    <property type="project" value="TreeGrafter"/>
</dbReference>
<dbReference type="Pfam" id="PF01243">
    <property type="entry name" value="PNPOx_N"/>
    <property type="match status" value="1"/>
</dbReference>
<dbReference type="PANTHER" id="PTHR35176">
    <property type="entry name" value="HEME OXYGENASE HI_0854-RELATED"/>
    <property type="match status" value="1"/>
</dbReference>
<name>A0A931FHI6_9ACTN</name>
<keyword evidence="4" id="KW-1185">Reference proteome</keyword>
<evidence type="ECO:0000313" key="3">
    <source>
        <dbReference type="EMBL" id="MBF9070714.1"/>
    </source>
</evidence>
<dbReference type="PANTHER" id="PTHR35176:SF1">
    <property type="entry name" value="F420H(2)-DEPENDENT BILIVERDIN REDUCTASE"/>
    <property type="match status" value="1"/>
</dbReference>
<feature type="domain" description="Pyridoxamine 5'-phosphate oxidase N-terminal" evidence="2">
    <location>
        <begin position="7"/>
        <end position="123"/>
    </location>
</feature>
<organism evidence="3 4">
    <name type="scientific">Streptacidiphilus fuscans</name>
    <dbReference type="NCBI Taxonomy" id="2789292"/>
    <lineage>
        <taxon>Bacteria</taxon>
        <taxon>Bacillati</taxon>
        <taxon>Actinomycetota</taxon>
        <taxon>Actinomycetes</taxon>
        <taxon>Kitasatosporales</taxon>
        <taxon>Streptomycetaceae</taxon>
        <taxon>Streptacidiphilus</taxon>
    </lineage>
</organism>
<protein>
    <submittedName>
        <fullName evidence="3">PPOX class F420-dependent oxidoreductase</fullName>
    </submittedName>
</protein>
<evidence type="ECO:0000259" key="2">
    <source>
        <dbReference type="Pfam" id="PF01243"/>
    </source>
</evidence>